<feature type="domain" description="DJ-1/PfpI" evidence="1">
    <location>
        <begin position="10"/>
        <end position="179"/>
    </location>
</feature>
<gene>
    <name evidence="2" type="ORF">ACFQ4B_11465</name>
</gene>
<dbReference type="Gene3D" id="3.40.50.880">
    <property type="match status" value="1"/>
</dbReference>
<protein>
    <submittedName>
        <fullName evidence="2">DJ-1/PfpI family protein</fullName>
    </submittedName>
</protein>
<organism evidence="2 3">
    <name type="scientific">Paenibacillus vulneris</name>
    <dbReference type="NCBI Taxonomy" id="1133364"/>
    <lineage>
        <taxon>Bacteria</taxon>
        <taxon>Bacillati</taxon>
        <taxon>Bacillota</taxon>
        <taxon>Bacilli</taxon>
        <taxon>Bacillales</taxon>
        <taxon>Paenibacillaceae</taxon>
        <taxon>Paenibacillus</taxon>
    </lineage>
</organism>
<dbReference type="PANTHER" id="PTHR48094">
    <property type="entry name" value="PROTEIN/NUCLEIC ACID DEGLYCASE DJ-1-RELATED"/>
    <property type="match status" value="1"/>
</dbReference>
<dbReference type="SUPFAM" id="SSF52317">
    <property type="entry name" value="Class I glutamine amidotransferase-like"/>
    <property type="match status" value="1"/>
</dbReference>
<comment type="caution">
    <text evidence="2">The sequence shown here is derived from an EMBL/GenBank/DDBJ whole genome shotgun (WGS) entry which is preliminary data.</text>
</comment>
<evidence type="ECO:0000259" key="1">
    <source>
        <dbReference type="Pfam" id="PF01965"/>
    </source>
</evidence>
<reference evidence="3" key="1">
    <citation type="journal article" date="2019" name="Int. J. Syst. Evol. Microbiol.">
        <title>The Global Catalogue of Microorganisms (GCM) 10K type strain sequencing project: providing services to taxonomists for standard genome sequencing and annotation.</title>
        <authorList>
            <consortium name="The Broad Institute Genomics Platform"/>
            <consortium name="The Broad Institute Genome Sequencing Center for Infectious Disease"/>
            <person name="Wu L."/>
            <person name="Ma J."/>
        </authorList>
    </citation>
    <scope>NUCLEOTIDE SEQUENCE [LARGE SCALE GENOMIC DNA]</scope>
    <source>
        <strain evidence="3">CCUG 53270</strain>
    </source>
</reference>
<keyword evidence="3" id="KW-1185">Reference proteome</keyword>
<proteinExistence type="predicted"/>
<dbReference type="Proteomes" id="UP001597180">
    <property type="component" value="Unassembled WGS sequence"/>
</dbReference>
<evidence type="ECO:0000313" key="3">
    <source>
        <dbReference type="Proteomes" id="UP001597180"/>
    </source>
</evidence>
<dbReference type="EMBL" id="JBHTLU010000013">
    <property type="protein sequence ID" value="MFD1220743.1"/>
    <property type="molecule type" value="Genomic_DNA"/>
</dbReference>
<accession>A0ABW3UID4</accession>
<dbReference type="RefSeq" id="WP_345587309.1">
    <property type="nucleotide sequence ID" value="NZ_BAABJG010000006.1"/>
</dbReference>
<dbReference type="PANTHER" id="PTHR48094:SF19">
    <property type="entry name" value="DJ-1_PFPI DOMAIN-CONTAINING PROTEIN"/>
    <property type="match status" value="1"/>
</dbReference>
<sequence>MTKEEVMKYAYVYVLDTMADWELGLVTAELNSGQYFKHRGSRLPVRTVGASNRPITTKGGLTIVPELTVDEITHETSAILLLPGADNWKDPINGPIIEKAKQLLNAGGNVAAICGATLALGDAGLLDDRQHTSNSLEYLNLFSPSYKGAARYKDEKIVTDSNLITTGSAGALELAREVIALLDLFAEETLEAWYNYFTSGDPKYFYAMMETLQESNS</sequence>
<evidence type="ECO:0000313" key="2">
    <source>
        <dbReference type="EMBL" id="MFD1220743.1"/>
    </source>
</evidence>
<dbReference type="InterPro" id="IPR050325">
    <property type="entry name" value="Prot/Nucl_acid_deglycase"/>
</dbReference>
<dbReference type="InterPro" id="IPR029062">
    <property type="entry name" value="Class_I_gatase-like"/>
</dbReference>
<dbReference type="Pfam" id="PF01965">
    <property type="entry name" value="DJ-1_PfpI"/>
    <property type="match status" value="1"/>
</dbReference>
<dbReference type="InterPro" id="IPR002818">
    <property type="entry name" value="DJ-1/PfpI"/>
</dbReference>
<name>A0ABW3UID4_9BACL</name>